<proteinExistence type="predicted"/>
<accession>A0A813KZC8</accession>
<dbReference type="EMBL" id="CAJNNW010032943">
    <property type="protein sequence ID" value="CAE8716318.1"/>
    <property type="molecule type" value="Genomic_DNA"/>
</dbReference>
<gene>
    <name evidence="2" type="ORF">PGLA2088_LOCUS39007</name>
</gene>
<comment type="caution">
    <text evidence="2">The sequence shown here is derived from an EMBL/GenBank/DDBJ whole genome shotgun (WGS) entry which is preliminary data.</text>
</comment>
<name>A0A813KZC8_POLGL</name>
<dbReference type="AlphaFoldDB" id="A0A813KZC8"/>
<reference evidence="2" key="1">
    <citation type="submission" date="2021-02" db="EMBL/GenBank/DDBJ databases">
        <authorList>
            <person name="Dougan E. K."/>
            <person name="Rhodes N."/>
            <person name="Thang M."/>
            <person name="Chan C."/>
        </authorList>
    </citation>
    <scope>NUCLEOTIDE SEQUENCE</scope>
</reference>
<evidence type="ECO:0000313" key="2">
    <source>
        <dbReference type="EMBL" id="CAE8716318.1"/>
    </source>
</evidence>
<dbReference type="Proteomes" id="UP000626109">
    <property type="component" value="Unassembled WGS sequence"/>
</dbReference>
<feature type="chain" id="PRO_5032317857" evidence="1">
    <location>
        <begin position="26"/>
        <end position="835"/>
    </location>
</feature>
<organism evidence="2 3">
    <name type="scientific">Polarella glacialis</name>
    <name type="common">Dinoflagellate</name>
    <dbReference type="NCBI Taxonomy" id="89957"/>
    <lineage>
        <taxon>Eukaryota</taxon>
        <taxon>Sar</taxon>
        <taxon>Alveolata</taxon>
        <taxon>Dinophyceae</taxon>
        <taxon>Suessiales</taxon>
        <taxon>Suessiaceae</taxon>
        <taxon>Polarella</taxon>
    </lineage>
</organism>
<evidence type="ECO:0000313" key="3">
    <source>
        <dbReference type="Proteomes" id="UP000626109"/>
    </source>
</evidence>
<evidence type="ECO:0000256" key="1">
    <source>
        <dbReference type="SAM" id="SignalP"/>
    </source>
</evidence>
<keyword evidence="1" id="KW-0732">Signal</keyword>
<feature type="signal peptide" evidence="1">
    <location>
        <begin position="1"/>
        <end position="25"/>
    </location>
</feature>
<protein>
    <submittedName>
        <fullName evidence="2">Uncharacterized protein</fullName>
    </submittedName>
</protein>
<sequence length="835" mass="94014">MIGIKTSFLSAAFLIPGASLRPCFADKNNSNNDNNSNKYAAHLHSFVRALPQDDCFYDESTFAEACCSNDTGDLSPWMVEVGVTFHRCCKHLLQNCAEHAALVPLISELSADADLELLCWSNNNTWNQNNNNNDNNNNDNNDDDNNSNNHAWMLLSWEHPVSRERCCDTSLSKRGAEECWEHPPLSYEVCCGPAWISRRKDGCRAELLAEVDEYLDANSNLTFKEFWRSDAYTALFRIVRQVLLGRDSNRPNDSDVPCVFAFILTRILAFSKAPWPVQVEAISKLELPQSFQPVSRSEREINLAWKLLVEMPLHHLVSGSHFSVPLLSKVIRHRRKLRNYLAPDALAFPDTATFPVTDVGLTPQAEVFLQSLQYALHRSSFTSRHEVTAFIADATRQFHSAVRNSLSQAFSLVVAHIALAHVILREGGTGRVPWLEALTELQTADGLFRGFKYLQVNPGQRLPESNLEFLLHEWRSGGDYMHLLFSTWPFWEVLLAVAQLLAEPPQHLSNMAPPSNPSAAAATKLASAQKVLRVAAGFLKEQGYRRWRWPVAKLRHSHWRLRYEPYPTGHALALGRCVGGDVTSATRVYRGGTLLRELLADLQPDPHDRDGALLFVELDLLAWRRSIPAYTCLEPPFRETETYLERAEITQQFGEIAAMPWDIDLEFALASSGANPIIQSCEKEALKGWQAFVDCALLHVGRDLPGLSLHYNPDFGLITERFLERNGSHSSIAKFRLLVGELDLTFVGNMNPDVFFKASLFGMEMHFMWHQCEYQFLEIYGGDMRKKVGTSGNIDKSEACPRDEPLHSACLVSGCDPSRGPKGCTLELSDWFAHA</sequence>